<dbReference type="NCBIfam" id="TIGR02532">
    <property type="entry name" value="IV_pilin_GFxxxE"/>
    <property type="match status" value="1"/>
</dbReference>
<keyword evidence="1" id="KW-0812">Transmembrane</keyword>
<evidence type="ECO:0000313" key="2">
    <source>
        <dbReference type="EMBL" id="PIQ88713.1"/>
    </source>
</evidence>
<keyword evidence="1" id="KW-0472">Membrane</keyword>
<proteinExistence type="predicted"/>
<sequence length="204" mass="22347">MSESVCLPRTKLTAATGAIFVRGLFCRFLNLLVRKRHKRNFLASHAPYEANSHNRRNLRTGFSPHEASNLNWHDLHTGFTLIELVIVVIILAILASMAVPGFIKSKEQALANSAIVCLRLIRAAELAYLSETTTFYPAGGSEGDIAVINTNLRLDLNENDWDYTVTGGAGFFQADAVRIDGPFTGCTYFIDETAADPADNGLCP</sequence>
<dbReference type="AlphaFoldDB" id="A0A2H0LWB7"/>
<dbReference type="Pfam" id="PF07963">
    <property type="entry name" value="N_methyl"/>
    <property type="match status" value="1"/>
</dbReference>
<keyword evidence="1" id="KW-1133">Transmembrane helix</keyword>
<comment type="caution">
    <text evidence="2">The sequence shown here is derived from an EMBL/GenBank/DDBJ whole genome shotgun (WGS) entry which is preliminary data.</text>
</comment>
<organism evidence="2 3">
    <name type="scientific">Candidatus Ghiorseimicrobium undicola</name>
    <dbReference type="NCBI Taxonomy" id="1974746"/>
    <lineage>
        <taxon>Bacteria</taxon>
        <taxon>Pseudomonadati</taxon>
        <taxon>Candidatus Omnitrophota</taxon>
        <taxon>Candidatus Ghiorseimicrobium</taxon>
    </lineage>
</organism>
<dbReference type="Proteomes" id="UP000229641">
    <property type="component" value="Unassembled WGS sequence"/>
</dbReference>
<dbReference type="Gene3D" id="3.30.700.10">
    <property type="entry name" value="Glycoprotein, Type 4 Pilin"/>
    <property type="match status" value="1"/>
</dbReference>
<gene>
    <name evidence="2" type="ORF">COV72_07085</name>
</gene>
<dbReference type="EMBL" id="PCWA01000092">
    <property type="protein sequence ID" value="PIQ88713.1"/>
    <property type="molecule type" value="Genomic_DNA"/>
</dbReference>
<evidence type="ECO:0000256" key="1">
    <source>
        <dbReference type="SAM" id="Phobius"/>
    </source>
</evidence>
<dbReference type="InterPro" id="IPR045584">
    <property type="entry name" value="Pilin-like"/>
</dbReference>
<evidence type="ECO:0000313" key="3">
    <source>
        <dbReference type="Proteomes" id="UP000229641"/>
    </source>
</evidence>
<dbReference type="SUPFAM" id="SSF54523">
    <property type="entry name" value="Pili subunits"/>
    <property type="match status" value="1"/>
</dbReference>
<reference evidence="2 3" key="1">
    <citation type="submission" date="2017-09" db="EMBL/GenBank/DDBJ databases">
        <title>Depth-based differentiation of microbial function through sediment-hosted aquifers and enrichment of novel symbionts in the deep terrestrial subsurface.</title>
        <authorList>
            <person name="Probst A.J."/>
            <person name="Ladd B."/>
            <person name="Jarett J.K."/>
            <person name="Geller-Mcgrath D.E."/>
            <person name="Sieber C.M."/>
            <person name="Emerson J.B."/>
            <person name="Anantharaman K."/>
            <person name="Thomas B.C."/>
            <person name="Malmstrom R."/>
            <person name="Stieglmeier M."/>
            <person name="Klingl A."/>
            <person name="Woyke T."/>
            <person name="Ryan C.M."/>
            <person name="Banfield J.F."/>
        </authorList>
    </citation>
    <scope>NUCLEOTIDE SEQUENCE [LARGE SCALE GENOMIC DNA]</scope>
    <source>
        <strain evidence="2">CG11_big_fil_rev_8_21_14_0_20_42_13</strain>
    </source>
</reference>
<evidence type="ECO:0008006" key="4">
    <source>
        <dbReference type="Google" id="ProtNLM"/>
    </source>
</evidence>
<dbReference type="InterPro" id="IPR012902">
    <property type="entry name" value="N_methyl_site"/>
</dbReference>
<feature type="transmembrane region" description="Helical" evidence="1">
    <location>
        <begin position="12"/>
        <end position="33"/>
    </location>
</feature>
<feature type="transmembrane region" description="Helical" evidence="1">
    <location>
        <begin position="81"/>
        <end position="103"/>
    </location>
</feature>
<dbReference type="PROSITE" id="PS00409">
    <property type="entry name" value="PROKAR_NTER_METHYL"/>
    <property type="match status" value="1"/>
</dbReference>
<accession>A0A2H0LWB7</accession>
<name>A0A2H0LWB7_9BACT</name>
<protein>
    <recommendedName>
        <fullName evidence="4">Prepilin-type N-terminal cleavage/methylation domain-containing protein</fullName>
    </recommendedName>
</protein>